<dbReference type="NCBIfam" id="TIGR01280">
    <property type="entry name" value="xseB"/>
    <property type="match status" value="1"/>
</dbReference>
<name>A0AAE3HV87_9GAMM</name>
<dbReference type="PANTHER" id="PTHR34137:SF1">
    <property type="entry name" value="EXODEOXYRIBONUCLEASE 7 SMALL SUBUNIT"/>
    <property type="match status" value="1"/>
</dbReference>
<keyword evidence="5 6" id="KW-0269">Exonuclease</keyword>
<dbReference type="Proteomes" id="UP000051497">
    <property type="component" value="Unassembled WGS sequence"/>
</dbReference>
<evidence type="ECO:0000256" key="6">
    <source>
        <dbReference type="HAMAP-Rule" id="MF_00337"/>
    </source>
</evidence>
<evidence type="ECO:0000313" key="8">
    <source>
        <dbReference type="Proteomes" id="UP000051497"/>
    </source>
</evidence>
<dbReference type="SUPFAM" id="SSF116842">
    <property type="entry name" value="XseB-like"/>
    <property type="match status" value="1"/>
</dbReference>
<dbReference type="PIRSF" id="PIRSF006488">
    <property type="entry name" value="Exonuc_VII_S"/>
    <property type="match status" value="1"/>
</dbReference>
<dbReference type="AlphaFoldDB" id="A0AAE3HV87"/>
<evidence type="ECO:0000256" key="5">
    <source>
        <dbReference type="ARBA" id="ARBA00022839"/>
    </source>
</evidence>
<dbReference type="PANTHER" id="PTHR34137">
    <property type="entry name" value="EXODEOXYRIBONUCLEASE 7 SMALL SUBUNIT"/>
    <property type="match status" value="1"/>
</dbReference>
<comment type="caution">
    <text evidence="7">The sequence shown here is derived from an EMBL/GenBank/DDBJ whole genome shotgun (WGS) entry which is preliminary data.</text>
</comment>
<dbReference type="GO" id="GO:0006308">
    <property type="term" value="P:DNA catabolic process"/>
    <property type="evidence" value="ECO:0007669"/>
    <property type="project" value="UniProtKB-UniRule"/>
</dbReference>
<reference evidence="7" key="2">
    <citation type="submission" date="2021-06" db="EMBL/GenBank/DDBJ databases">
        <title>Genomic Description and Analysis of Intracellular Bacteria, Candidatus Berkiella cookevillensis and Candidatus Berkiella aquae.</title>
        <authorList>
            <person name="Kidane D.T."/>
            <person name="Mehari Y.T."/>
            <person name="Rice F.C."/>
            <person name="Arivett B.A."/>
            <person name="Farone A.L."/>
            <person name="Berk S.G."/>
            <person name="Farone M.B."/>
        </authorList>
    </citation>
    <scope>NUCLEOTIDE SEQUENCE</scope>
    <source>
        <strain evidence="7">HT99</strain>
    </source>
</reference>
<reference evidence="7" key="1">
    <citation type="journal article" date="2016" name="Genome Announc.">
        <title>Draft Genome Sequences of Two Novel Amoeba-Resistant Intranuclear Bacteria, 'Candidatus Berkiella cookevillensis' and 'Candidatus Berkiella aquae'.</title>
        <authorList>
            <person name="Mehari Y.T."/>
            <person name="Arivett B.A."/>
            <person name="Farone A.L."/>
            <person name="Gunderson J.H."/>
            <person name="Farone M.B."/>
        </authorList>
    </citation>
    <scope>NUCLEOTIDE SEQUENCE</scope>
    <source>
        <strain evidence="7">HT99</strain>
    </source>
</reference>
<gene>
    <name evidence="6" type="primary">xseB</name>
    <name evidence="7" type="ORF">HT99x_002810</name>
</gene>
<keyword evidence="4 6" id="KW-0378">Hydrolase</keyword>
<dbReference type="InterPro" id="IPR037004">
    <property type="entry name" value="Exonuc_VII_ssu_sf"/>
</dbReference>
<dbReference type="EC" id="3.1.11.6" evidence="6"/>
<dbReference type="RefSeq" id="WP_075065837.1">
    <property type="nucleotide sequence ID" value="NZ_LKAJ02000001.1"/>
</dbReference>
<accession>A0AAE3HV87</accession>
<evidence type="ECO:0000256" key="2">
    <source>
        <dbReference type="ARBA" id="ARBA00022490"/>
    </source>
</evidence>
<comment type="catalytic activity">
    <reaction evidence="6">
        <text>Exonucleolytic cleavage in either 5'- to 3'- or 3'- to 5'-direction to yield nucleoside 5'-phosphates.</text>
        <dbReference type="EC" id="3.1.11.6"/>
    </reaction>
</comment>
<dbReference type="InterPro" id="IPR003761">
    <property type="entry name" value="Exonuc_VII_S"/>
</dbReference>
<proteinExistence type="inferred from homology"/>
<dbReference type="EMBL" id="LKAJ02000001">
    <property type="protein sequence ID" value="MCS5710346.1"/>
    <property type="molecule type" value="Genomic_DNA"/>
</dbReference>
<evidence type="ECO:0000256" key="1">
    <source>
        <dbReference type="ARBA" id="ARBA00009998"/>
    </source>
</evidence>
<dbReference type="NCBIfam" id="NF002140">
    <property type="entry name" value="PRK00977.1-4"/>
    <property type="match status" value="1"/>
</dbReference>
<protein>
    <recommendedName>
        <fullName evidence="6">Exodeoxyribonuclease 7 small subunit</fullName>
        <ecNumber evidence="6">3.1.11.6</ecNumber>
    </recommendedName>
    <alternativeName>
        <fullName evidence="6">Exodeoxyribonuclease VII small subunit</fullName>
        <shortName evidence="6">Exonuclease VII small subunit</shortName>
    </alternativeName>
</protein>
<sequence length="73" mass="8143">MANKKSNPTPVPDFEGSIQKLESIVNKMETGELSLEDALTHFEQGIALAKQCQQALKEAEQRVQQLMSENEPD</sequence>
<dbReference type="HAMAP" id="MF_00337">
    <property type="entry name" value="Exonuc_7_S"/>
    <property type="match status" value="1"/>
</dbReference>
<comment type="subunit">
    <text evidence="6">Heterooligomer composed of large and small subunits.</text>
</comment>
<organism evidence="7 8">
    <name type="scientific">Candidatus Berkiella aquae</name>
    <dbReference type="NCBI Taxonomy" id="295108"/>
    <lineage>
        <taxon>Bacteria</taxon>
        <taxon>Pseudomonadati</taxon>
        <taxon>Pseudomonadota</taxon>
        <taxon>Gammaproteobacteria</taxon>
        <taxon>Candidatus Berkiellales</taxon>
        <taxon>Candidatus Berkiellaceae</taxon>
        <taxon>Candidatus Berkiella</taxon>
    </lineage>
</organism>
<dbReference type="GO" id="GO:0008855">
    <property type="term" value="F:exodeoxyribonuclease VII activity"/>
    <property type="evidence" value="ECO:0007669"/>
    <property type="project" value="UniProtKB-UniRule"/>
</dbReference>
<dbReference type="Gene3D" id="1.10.287.1040">
    <property type="entry name" value="Exonuclease VII, small subunit"/>
    <property type="match status" value="1"/>
</dbReference>
<comment type="similarity">
    <text evidence="1 6">Belongs to the XseB family.</text>
</comment>
<keyword evidence="2 6" id="KW-0963">Cytoplasm</keyword>
<dbReference type="GO" id="GO:0005829">
    <property type="term" value="C:cytosol"/>
    <property type="evidence" value="ECO:0007669"/>
    <property type="project" value="TreeGrafter"/>
</dbReference>
<evidence type="ECO:0000313" key="7">
    <source>
        <dbReference type="EMBL" id="MCS5710346.1"/>
    </source>
</evidence>
<evidence type="ECO:0000256" key="4">
    <source>
        <dbReference type="ARBA" id="ARBA00022801"/>
    </source>
</evidence>
<dbReference type="GO" id="GO:0009318">
    <property type="term" value="C:exodeoxyribonuclease VII complex"/>
    <property type="evidence" value="ECO:0007669"/>
    <property type="project" value="UniProtKB-UniRule"/>
</dbReference>
<keyword evidence="8" id="KW-1185">Reference proteome</keyword>
<comment type="function">
    <text evidence="6">Bidirectionally degrades single-stranded DNA into large acid-insoluble oligonucleotides, which are then degraded further into small acid-soluble oligonucleotides.</text>
</comment>
<dbReference type="Pfam" id="PF02609">
    <property type="entry name" value="Exonuc_VII_S"/>
    <property type="match status" value="1"/>
</dbReference>
<keyword evidence="3 6" id="KW-0540">Nuclease</keyword>
<comment type="subcellular location">
    <subcellularLocation>
        <location evidence="6">Cytoplasm</location>
    </subcellularLocation>
</comment>
<evidence type="ECO:0000256" key="3">
    <source>
        <dbReference type="ARBA" id="ARBA00022722"/>
    </source>
</evidence>